<evidence type="ECO:0000313" key="2">
    <source>
        <dbReference type="Proteomes" id="UP000275408"/>
    </source>
</evidence>
<comment type="caution">
    <text evidence="1">The sequence shown here is derived from an EMBL/GenBank/DDBJ whole genome shotgun (WGS) entry which is preliminary data.</text>
</comment>
<evidence type="ECO:0000313" key="1">
    <source>
        <dbReference type="EMBL" id="RMX37928.1"/>
    </source>
</evidence>
<organism evidence="1 2">
    <name type="scientific">Pocillopora damicornis</name>
    <name type="common">Cauliflower coral</name>
    <name type="synonym">Millepora damicornis</name>
    <dbReference type="NCBI Taxonomy" id="46731"/>
    <lineage>
        <taxon>Eukaryota</taxon>
        <taxon>Metazoa</taxon>
        <taxon>Cnidaria</taxon>
        <taxon>Anthozoa</taxon>
        <taxon>Hexacorallia</taxon>
        <taxon>Scleractinia</taxon>
        <taxon>Astrocoeniina</taxon>
        <taxon>Pocilloporidae</taxon>
        <taxon>Pocillopora</taxon>
    </lineage>
</organism>
<reference evidence="1 2" key="1">
    <citation type="journal article" date="2018" name="Sci. Rep.">
        <title>Comparative analysis of the Pocillopora damicornis genome highlights role of immune system in coral evolution.</title>
        <authorList>
            <person name="Cunning R."/>
            <person name="Bay R.A."/>
            <person name="Gillette P."/>
            <person name="Baker A.C."/>
            <person name="Traylor-Knowles N."/>
        </authorList>
    </citation>
    <scope>NUCLEOTIDE SEQUENCE [LARGE SCALE GENOMIC DNA]</scope>
    <source>
        <strain evidence="1">RSMAS</strain>
        <tissue evidence="1">Whole animal</tissue>
    </source>
</reference>
<protein>
    <submittedName>
        <fullName evidence="1">Uncharacterized protein</fullName>
    </submittedName>
</protein>
<keyword evidence="2" id="KW-1185">Reference proteome</keyword>
<dbReference type="AlphaFoldDB" id="A0A3M6T9E1"/>
<dbReference type="EMBL" id="RCHS01004065">
    <property type="protein sequence ID" value="RMX37928.1"/>
    <property type="molecule type" value="Genomic_DNA"/>
</dbReference>
<name>A0A3M6T9E1_POCDA</name>
<dbReference type="Proteomes" id="UP000275408">
    <property type="component" value="Unassembled WGS sequence"/>
</dbReference>
<accession>A0A3M6T9E1</accession>
<proteinExistence type="predicted"/>
<gene>
    <name evidence="1" type="ORF">pdam_00022992</name>
</gene>
<sequence>MLDQDDDNIREQPATLTKRGILANLAKIYDSLGLVPSAMMEGKKNCREANTSLPEGIAKPWLKWEKNAPDDVYFPRSLVQYQKPIDNIKLPPVFYLPGIAVLMPFSVNEAEQWWNGPPWLFDPSLWPADIVTKATDNSNAEKVQRELFALDFEANDDFDTLLEKFGLPRPKSVAHGVVEELFIGRDGIVRAAKLRAGRGFIKRPIQHPYTLQ</sequence>